<dbReference type="AlphaFoldDB" id="A0A0W1AAV1"/>
<gene>
    <name evidence="1" type="ORF">Lwal_1900</name>
</gene>
<organism evidence="1 2">
    <name type="scientific">Legionella waltersii</name>
    <dbReference type="NCBI Taxonomy" id="66969"/>
    <lineage>
        <taxon>Bacteria</taxon>
        <taxon>Pseudomonadati</taxon>
        <taxon>Pseudomonadota</taxon>
        <taxon>Gammaproteobacteria</taxon>
        <taxon>Legionellales</taxon>
        <taxon>Legionellaceae</taxon>
        <taxon>Legionella</taxon>
    </lineage>
</organism>
<proteinExistence type="predicted"/>
<dbReference type="STRING" id="66969.Lwal_1900"/>
<protein>
    <recommendedName>
        <fullName evidence="3">Cofactor-independent phosphoglycerate mutase</fullName>
    </recommendedName>
</protein>
<evidence type="ECO:0000313" key="2">
    <source>
        <dbReference type="Proteomes" id="UP000054729"/>
    </source>
</evidence>
<keyword evidence="2" id="KW-1185">Reference proteome</keyword>
<dbReference type="PATRIC" id="fig|66969.6.peg.2065"/>
<reference evidence="1 2" key="1">
    <citation type="submission" date="2015-11" db="EMBL/GenBank/DDBJ databases">
        <title>Genomic analysis of 38 Legionella species identifies large and diverse effector repertoires.</title>
        <authorList>
            <person name="Burstein D."/>
            <person name="Amaro F."/>
            <person name="Zusman T."/>
            <person name="Lifshitz Z."/>
            <person name="Cohen O."/>
            <person name="Gilbert J.A."/>
            <person name="Pupko T."/>
            <person name="Shuman H.A."/>
            <person name="Segal G."/>
        </authorList>
    </citation>
    <scope>NUCLEOTIDE SEQUENCE [LARGE SCALE GENOMIC DNA]</scope>
    <source>
        <strain evidence="1 2">ATCC 51914</strain>
    </source>
</reference>
<sequence length="269" mass="31378">MDVIINQSLATIPEQVETIPSYQKVELNLLASCGYNMDQPPLADVYRSIHDLQGDWILLSPIYWEASHNDALIVSAEDGLPCSEEEFQQLFQWYSDFLAEESNTLYFHNPVTWLLNVNNKPPLYSKPLYQMLHQSMMPELSKLDTTMYWQKFFTECQMFFASTVNKTLINGVWFWGNGKLNAKLNLPICADAELFSLARAVSKNVSLYDPSVSLDKFRVLLLTQIDRITQTHKDELSKMPISWYWNNSAYKNKSSNWFSRLWRSWTHAY</sequence>
<accession>A0A0W1AAV1</accession>
<dbReference type="OrthoDB" id="5295974at2"/>
<name>A0A0W1AAV1_9GAMM</name>
<comment type="caution">
    <text evidence="1">The sequence shown here is derived from an EMBL/GenBank/DDBJ whole genome shotgun (WGS) entry which is preliminary data.</text>
</comment>
<evidence type="ECO:0000313" key="1">
    <source>
        <dbReference type="EMBL" id="KTD78465.1"/>
    </source>
</evidence>
<evidence type="ECO:0008006" key="3">
    <source>
        <dbReference type="Google" id="ProtNLM"/>
    </source>
</evidence>
<dbReference type="RefSeq" id="WP_058480549.1">
    <property type="nucleotide sequence ID" value="NZ_CAAAIQ010000004.1"/>
</dbReference>
<dbReference type="Proteomes" id="UP000054729">
    <property type="component" value="Unassembled WGS sequence"/>
</dbReference>
<dbReference type="EMBL" id="LNZB01000041">
    <property type="protein sequence ID" value="KTD78465.1"/>
    <property type="molecule type" value="Genomic_DNA"/>
</dbReference>